<comment type="caution">
    <text evidence="1">The sequence shown here is derived from an EMBL/GenBank/DDBJ whole genome shotgun (WGS) entry which is preliminary data.</text>
</comment>
<protein>
    <submittedName>
        <fullName evidence="1">Uncharacterized protein</fullName>
    </submittedName>
</protein>
<feature type="non-terminal residue" evidence="1">
    <location>
        <position position="34"/>
    </location>
</feature>
<reference evidence="1" key="1">
    <citation type="journal article" date="2014" name="Front. Microbiol.">
        <title>High frequency of phylogenetically diverse reductive dehalogenase-homologous genes in deep subseafloor sedimentary metagenomes.</title>
        <authorList>
            <person name="Kawai M."/>
            <person name="Futagami T."/>
            <person name="Toyoda A."/>
            <person name="Takaki Y."/>
            <person name="Nishi S."/>
            <person name="Hori S."/>
            <person name="Arai W."/>
            <person name="Tsubouchi T."/>
            <person name="Morono Y."/>
            <person name="Uchiyama I."/>
            <person name="Ito T."/>
            <person name="Fujiyama A."/>
            <person name="Inagaki F."/>
            <person name="Takami H."/>
        </authorList>
    </citation>
    <scope>NUCLEOTIDE SEQUENCE</scope>
    <source>
        <strain evidence="1">Expedition CK06-06</strain>
    </source>
</reference>
<name>X1NP47_9ZZZZ</name>
<sequence length="34" mass="4115">GEEVTYKLYWPYDLFTNPEEKLELYRKFGTAEIA</sequence>
<dbReference type="EMBL" id="BARV01014476">
    <property type="protein sequence ID" value="GAI31956.1"/>
    <property type="molecule type" value="Genomic_DNA"/>
</dbReference>
<evidence type="ECO:0000313" key="1">
    <source>
        <dbReference type="EMBL" id="GAI31956.1"/>
    </source>
</evidence>
<accession>X1NP47</accession>
<gene>
    <name evidence="1" type="ORF">S06H3_25234</name>
</gene>
<feature type="non-terminal residue" evidence="1">
    <location>
        <position position="1"/>
    </location>
</feature>
<organism evidence="1">
    <name type="scientific">marine sediment metagenome</name>
    <dbReference type="NCBI Taxonomy" id="412755"/>
    <lineage>
        <taxon>unclassified sequences</taxon>
        <taxon>metagenomes</taxon>
        <taxon>ecological metagenomes</taxon>
    </lineage>
</organism>
<proteinExistence type="predicted"/>
<dbReference type="AlphaFoldDB" id="X1NP47"/>